<dbReference type="AlphaFoldDB" id="A0A1G9A8Z7"/>
<protein>
    <submittedName>
        <fullName evidence="1">Transposase</fullName>
    </submittedName>
</protein>
<name>A0A1G9A8Z7_9LACT</name>
<keyword evidence="2" id="KW-1185">Reference proteome</keyword>
<accession>A0A1G9A8Z7</accession>
<dbReference type="EMBL" id="FNFK01000018">
    <property type="protein sequence ID" value="SDK23768.1"/>
    <property type="molecule type" value="Genomic_DNA"/>
</dbReference>
<feature type="non-terminal residue" evidence="1">
    <location>
        <position position="110"/>
    </location>
</feature>
<proteinExistence type="predicted"/>
<organism evidence="1 2">
    <name type="scientific">Alkalibacterium thalassium</name>
    <dbReference type="NCBI Taxonomy" id="426701"/>
    <lineage>
        <taxon>Bacteria</taxon>
        <taxon>Bacillati</taxon>
        <taxon>Bacillota</taxon>
        <taxon>Bacilli</taxon>
        <taxon>Lactobacillales</taxon>
        <taxon>Carnobacteriaceae</taxon>
        <taxon>Alkalibacterium</taxon>
    </lineage>
</organism>
<reference evidence="2" key="1">
    <citation type="submission" date="2016-10" db="EMBL/GenBank/DDBJ databases">
        <authorList>
            <person name="Varghese N."/>
            <person name="Submissions S."/>
        </authorList>
    </citation>
    <scope>NUCLEOTIDE SEQUENCE [LARGE SCALE GENOMIC DNA]</scope>
    <source>
        <strain evidence="2">DSM 19181</strain>
    </source>
</reference>
<evidence type="ECO:0000313" key="2">
    <source>
        <dbReference type="Proteomes" id="UP000199433"/>
    </source>
</evidence>
<gene>
    <name evidence="1" type="ORF">SAMN04488098_101840</name>
</gene>
<sequence>MAQLGCRLRHVLQEGFLMSIIQQPTLFDIDFLEKLDVQEKYQEILSPLEWGKVLALFEKESRVGPPVKLNYQALLRSLMVRIHENIPTQKALIARLKSDLRLKLSVGFLY</sequence>
<evidence type="ECO:0000313" key="1">
    <source>
        <dbReference type="EMBL" id="SDK23768.1"/>
    </source>
</evidence>
<dbReference type="Proteomes" id="UP000199433">
    <property type="component" value="Unassembled WGS sequence"/>
</dbReference>